<dbReference type="PROSITE" id="PS51257">
    <property type="entry name" value="PROKAR_LIPOPROTEIN"/>
    <property type="match status" value="1"/>
</dbReference>
<accession>A0ABU1K3F2</accession>
<dbReference type="Proteomes" id="UP001257659">
    <property type="component" value="Unassembled WGS sequence"/>
</dbReference>
<organism evidence="1 2">
    <name type="scientific">Mesonia maritima</name>
    <dbReference type="NCBI Taxonomy" id="1793873"/>
    <lineage>
        <taxon>Bacteria</taxon>
        <taxon>Pseudomonadati</taxon>
        <taxon>Bacteroidota</taxon>
        <taxon>Flavobacteriia</taxon>
        <taxon>Flavobacteriales</taxon>
        <taxon>Flavobacteriaceae</taxon>
        <taxon>Mesonia</taxon>
    </lineage>
</organism>
<keyword evidence="2" id="KW-1185">Reference proteome</keyword>
<protein>
    <submittedName>
        <fullName evidence="1">Uncharacterized protein</fullName>
    </submittedName>
</protein>
<evidence type="ECO:0000313" key="2">
    <source>
        <dbReference type="Proteomes" id="UP001257659"/>
    </source>
</evidence>
<proteinExistence type="predicted"/>
<evidence type="ECO:0000313" key="1">
    <source>
        <dbReference type="EMBL" id="MDR6300136.1"/>
    </source>
</evidence>
<gene>
    <name evidence="1" type="ORF">GGR31_000752</name>
</gene>
<comment type="caution">
    <text evidence="1">The sequence shown here is derived from an EMBL/GenBank/DDBJ whole genome shotgun (WGS) entry which is preliminary data.</text>
</comment>
<sequence>MKKILLLIGFGITFLSCSNDDDKNNQKGNSSTCDFKTLVSSSQYKNAPSDQLEINSLEINDDCLKIEFRSGGCDGDTWEVKLIDSEGVLESYPPQRNLRLSLKNEELCDAYITKEVTFDISNLQVDGDKVKLNITNSDKDILYEY</sequence>
<reference evidence="1 2" key="1">
    <citation type="submission" date="2023-07" db="EMBL/GenBank/DDBJ databases">
        <title>Genomic Encyclopedia of Type Strains, Phase IV (KMG-IV): sequencing the most valuable type-strain genomes for metagenomic binning, comparative biology and taxonomic classification.</title>
        <authorList>
            <person name="Goeker M."/>
        </authorList>
    </citation>
    <scope>NUCLEOTIDE SEQUENCE [LARGE SCALE GENOMIC DNA]</scope>
    <source>
        <strain evidence="1 2">DSM 102814</strain>
    </source>
</reference>
<name>A0ABU1K3F2_9FLAO</name>
<dbReference type="RefSeq" id="WP_309727042.1">
    <property type="nucleotide sequence ID" value="NZ_JAVDQA010000001.1"/>
</dbReference>
<dbReference type="EMBL" id="JAVDQA010000001">
    <property type="protein sequence ID" value="MDR6300136.1"/>
    <property type="molecule type" value="Genomic_DNA"/>
</dbReference>